<proteinExistence type="predicted"/>
<dbReference type="AlphaFoldDB" id="A0A0F7S412"/>
<reference evidence="2" key="1">
    <citation type="submission" date="2014-06" db="EMBL/GenBank/DDBJ databases">
        <authorList>
            <person name="Berkman P.J."/>
        </authorList>
    </citation>
    <scope>NUCLEOTIDE SEQUENCE [LARGE SCALE GENOMIC DNA]</scope>
</reference>
<protein>
    <submittedName>
        <fullName evidence="1">Uncharacterized protein</fullName>
    </submittedName>
</protein>
<accession>A0A0F7S412</accession>
<sequence length="80" mass="9260">MPHIVEPLKLICETTRQCVLEQEQQVALSHDSVQPLVQAFLDAAYFYHLLEHETPVPSTVDHDVLIATQELLIYLHHFQQ</sequence>
<evidence type="ECO:0000313" key="2">
    <source>
        <dbReference type="Proteomes" id="UP000242770"/>
    </source>
</evidence>
<dbReference type="Proteomes" id="UP000242770">
    <property type="component" value="Unassembled WGS sequence"/>
</dbReference>
<name>A0A0F7S412_9BASI</name>
<gene>
    <name evidence="1" type="primary">SSCI35760.1</name>
</gene>
<dbReference type="EMBL" id="CCFA01002004">
    <property type="protein sequence ID" value="CDW97622.1"/>
    <property type="molecule type" value="Genomic_DNA"/>
</dbReference>
<keyword evidence="2" id="KW-1185">Reference proteome</keyword>
<evidence type="ECO:0000313" key="1">
    <source>
        <dbReference type="EMBL" id="CDW97622.1"/>
    </source>
</evidence>
<organism evidence="1 2">
    <name type="scientific">Sporisorium scitamineum</name>
    <dbReference type="NCBI Taxonomy" id="49012"/>
    <lineage>
        <taxon>Eukaryota</taxon>
        <taxon>Fungi</taxon>
        <taxon>Dikarya</taxon>
        <taxon>Basidiomycota</taxon>
        <taxon>Ustilaginomycotina</taxon>
        <taxon>Ustilaginomycetes</taxon>
        <taxon>Ustilaginales</taxon>
        <taxon>Ustilaginaceae</taxon>
        <taxon>Sporisorium</taxon>
    </lineage>
</organism>